<dbReference type="KEGG" id="ccar:109081587"/>
<protein>
    <submittedName>
        <fullName evidence="6">Diphthine methyltransferase-like</fullName>
    </submittedName>
</protein>
<dbReference type="InterPro" id="IPR001680">
    <property type="entry name" value="WD40_rpt"/>
</dbReference>
<dbReference type="GO" id="GO:0017183">
    <property type="term" value="P:protein histidyl modification to diphthamide"/>
    <property type="evidence" value="ECO:0007669"/>
    <property type="project" value="TreeGrafter"/>
</dbReference>
<dbReference type="SMART" id="SM00320">
    <property type="entry name" value="WD40"/>
    <property type="match status" value="2"/>
</dbReference>
<evidence type="ECO:0000256" key="2">
    <source>
        <dbReference type="ARBA" id="ARBA00022737"/>
    </source>
</evidence>
<dbReference type="GO" id="GO:0005737">
    <property type="term" value="C:cytoplasm"/>
    <property type="evidence" value="ECO:0007669"/>
    <property type="project" value="TreeGrafter"/>
</dbReference>
<dbReference type="AlphaFoldDB" id="A0A9Q9Y456"/>
<evidence type="ECO:0000256" key="4">
    <source>
        <dbReference type="PROSITE-ProRule" id="PRU00221"/>
    </source>
</evidence>
<evidence type="ECO:0000313" key="6">
    <source>
        <dbReference type="RefSeq" id="XP_042613322.1"/>
    </source>
</evidence>
<dbReference type="Proteomes" id="UP001155660">
    <property type="component" value="Chromosome A5"/>
</dbReference>
<gene>
    <name evidence="6" type="primary">LOC109081587</name>
</gene>
<dbReference type="PANTHER" id="PTHR46042:SF1">
    <property type="entry name" value="DIPHTHINE METHYLTRANSFERASE"/>
    <property type="match status" value="1"/>
</dbReference>
<proteinExistence type="predicted"/>
<feature type="region of interest" description="Disordered" evidence="5">
    <location>
        <begin position="473"/>
        <end position="493"/>
    </location>
</feature>
<keyword evidence="2" id="KW-0677">Repeat</keyword>
<dbReference type="GeneID" id="109081587"/>
<reference evidence="6" key="1">
    <citation type="submission" date="2025-08" db="UniProtKB">
        <authorList>
            <consortium name="RefSeq"/>
        </authorList>
    </citation>
    <scope>IDENTIFICATION</scope>
    <source>
        <tissue evidence="6">Muscle</tissue>
    </source>
</reference>
<evidence type="ECO:0000256" key="3">
    <source>
        <dbReference type="ARBA" id="ARBA00043952"/>
    </source>
</evidence>
<feature type="region of interest" description="Disordered" evidence="5">
    <location>
        <begin position="375"/>
        <end position="394"/>
    </location>
</feature>
<dbReference type="PROSITE" id="PS50082">
    <property type="entry name" value="WD_REPEATS_2"/>
    <property type="match status" value="1"/>
</dbReference>
<evidence type="ECO:0000256" key="1">
    <source>
        <dbReference type="ARBA" id="ARBA00022574"/>
    </source>
</evidence>
<accession>A0A9Q9Y456</accession>
<dbReference type="InterPro" id="IPR052415">
    <property type="entry name" value="Diphthine_MTase"/>
</dbReference>
<dbReference type="RefSeq" id="XP_042613322.1">
    <property type="nucleotide sequence ID" value="XM_042757388.1"/>
</dbReference>
<dbReference type="GO" id="GO:0061685">
    <property type="term" value="F:diphthine methylesterase activity"/>
    <property type="evidence" value="ECO:0007669"/>
    <property type="project" value="TreeGrafter"/>
</dbReference>
<dbReference type="PANTHER" id="PTHR46042">
    <property type="entry name" value="DIPHTHINE METHYLTRANSFERASE"/>
    <property type="match status" value="1"/>
</dbReference>
<dbReference type="OrthoDB" id="1930760at2759"/>
<feature type="repeat" description="WD" evidence="4">
    <location>
        <begin position="264"/>
        <end position="297"/>
    </location>
</feature>
<comment type="pathway">
    <text evidence="3">Protein modification.</text>
</comment>
<name>A0A9Q9Y456_CYPCA</name>
<evidence type="ECO:0000256" key="5">
    <source>
        <dbReference type="SAM" id="MobiDB-lite"/>
    </source>
</evidence>
<sequence>MGWHSRTRTLQVFDTELSADTVEWCPLPQWSHVLACGIYQLQKGDDKQTAEDSPAPSRIGRLYLFDCNPRPSFIPPLTETQRIDTPAVLDVKWCHVPISERPLLGMATASGEIQLYKLMESQQGTCVLECELSTELGPDRLALSLDWSTGRGESSDVRVVSSDSSGSLTALSLGEATLTTVCQWKAHDFEAWISAFSYWDTQIVYSGMRVTVVELLHVWSLIQCGLPGIQSCMYREYSSGPSTEPCGEPVLSVRMGPSSPSFTSKRHTMGVCSIHSNPHREHILATGSYDENMLLWDGRNMKLPLSETAVGGGVWRLKWHPSQEHLLLAACMHNDFHILHCQKAMEGQDAPCPVLASHILHNSLAYGADWSRLPLSNSTPPSPQEPPRTSVGLTESGGHLRIQYESPTASFDTSLEDESGQYIPEQCSLPEKSSIPDPFTSPARDSQSLSCLMASCSFYDHMMHVWRWDWSPEEKQKPSEPTPLPEHSRYDGL</sequence>
<organism evidence="6">
    <name type="scientific">Cyprinus carpio</name>
    <name type="common">Common carp</name>
    <dbReference type="NCBI Taxonomy" id="7962"/>
    <lineage>
        <taxon>Eukaryota</taxon>
        <taxon>Metazoa</taxon>
        <taxon>Chordata</taxon>
        <taxon>Craniata</taxon>
        <taxon>Vertebrata</taxon>
        <taxon>Euteleostomi</taxon>
        <taxon>Actinopterygii</taxon>
        <taxon>Neopterygii</taxon>
        <taxon>Teleostei</taxon>
        <taxon>Ostariophysi</taxon>
        <taxon>Cypriniformes</taxon>
        <taxon>Cyprinidae</taxon>
        <taxon>Cyprininae</taxon>
        <taxon>Cyprinus</taxon>
    </lineage>
</organism>
<keyword evidence="1 4" id="KW-0853">WD repeat</keyword>